<dbReference type="Gene3D" id="1.10.443.10">
    <property type="entry name" value="Intergrase catalytic core"/>
    <property type="match status" value="1"/>
</dbReference>
<dbReference type="InterPro" id="IPR011010">
    <property type="entry name" value="DNA_brk_join_enz"/>
</dbReference>
<feature type="domain" description="Tyr recombinase" evidence="4">
    <location>
        <begin position="185"/>
        <end position="447"/>
    </location>
</feature>
<dbReference type="SUPFAM" id="SSF56349">
    <property type="entry name" value="DNA breaking-rejoining enzymes"/>
    <property type="match status" value="1"/>
</dbReference>
<evidence type="ECO:0000259" key="5">
    <source>
        <dbReference type="PROSITE" id="PS51900"/>
    </source>
</evidence>
<name>A0ABP8U0Z4_9ACTN</name>
<keyword evidence="2" id="KW-0233">DNA recombination</keyword>
<dbReference type="PANTHER" id="PTHR30349">
    <property type="entry name" value="PHAGE INTEGRASE-RELATED"/>
    <property type="match status" value="1"/>
</dbReference>
<dbReference type="InterPro" id="IPR013762">
    <property type="entry name" value="Integrase-like_cat_sf"/>
</dbReference>
<dbReference type="PROSITE" id="PS51900">
    <property type="entry name" value="CB"/>
    <property type="match status" value="1"/>
</dbReference>
<dbReference type="Proteomes" id="UP001500212">
    <property type="component" value="Unassembled WGS sequence"/>
</dbReference>
<reference evidence="7" key="1">
    <citation type="journal article" date="2019" name="Int. J. Syst. Evol. Microbiol.">
        <title>The Global Catalogue of Microorganisms (GCM) 10K type strain sequencing project: providing services to taxonomists for standard genome sequencing and annotation.</title>
        <authorList>
            <consortium name="The Broad Institute Genomics Platform"/>
            <consortium name="The Broad Institute Genome Sequencing Center for Infectious Disease"/>
            <person name="Wu L."/>
            <person name="Ma J."/>
        </authorList>
    </citation>
    <scope>NUCLEOTIDE SEQUENCE [LARGE SCALE GENOMIC DNA]</scope>
    <source>
        <strain evidence="7">JCM 17938</strain>
    </source>
</reference>
<dbReference type="PROSITE" id="PS51898">
    <property type="entry name" value="TYR_RECOMBINASE"/>
    <property type="match status" value="1"/>
</dbReference>
<protein>
    <submittedName>
        <fullName evidence="6">Site-specific integrase</fullName>
    </submittedName>
</protein>
<dbReference type="Gene3D" id="1.10.150.130">
    <property type="match status" value="1"/>
</dbReference>
<dbReference type="InterPro" id="IPR050090">
    <property type="entry name" value="Tyrosine_recombinase_XerCD"/>
</dbReference>
<evidence type="ECO:0000259" key="4">
    <source>
        <dbReference type="PROSITE" id="PS51898"/>
    </source>
</evidence>
<evidence type="ECO:0000313" key="6">
    <source>
        <dbReference type="EMBL" id="GAA4618412.1"/>
    </source>
</evidence>
<dbReference type="Pfam" id="PF00589">
    <property type="entry name" value="Phage_integrase"/>
    <property type="match status" value="1"/>
</dbReference>
<dbReference type="InterPro" id="IPR002104">
    <property type="entry name" value="Integrase_catalytic"/>
</dbReference>
<dbReference type="InterPro" id="IPR044068">
    <property type="entry name" value="CB"/>
</dbReference>
<accession>A0ABP8U0Z4</accession>
<evidence type="ECO:0000256" key="1">
    <source>
        <dbReference type="ARBA" id="ARBA00023125"/>
    </source>
</evidence>
<keyword evidence="7" id="KW-1185">Reference proteome</keyword>
<feature type="domain" description="Core-binding (CB)" evidence="5">
    <location>
        <begin position="76"/>
        <end position="164"/>
    </location>
</feature>
<dbReference type="InterPro" id="IPR010998">
    <property type="entry name" value="Integrase_recombinase_N"/>
</dbReference>
<gene>
    <name evidence="6" type="ORF">GCM10023195_82740</name>
</gene>
<proteinExistence type="predicted"/>
<organism evidence="6 7">
    <name type="scientific">Actinoallomurus liliacearum</name>
    <dbReference type="NCBI Taxonomy" id="1080073"/>
    <lineage>
        <taxon>Bacteria</taxon>
        <taxon>Bacillati</taxon>
        <taxon>Actinomycetota</taxon>
        <taxon>Actinomycetes</taxon>
        <taxon>Streptosporangiales</taxon>
        <taxon>Thermomonosporaceae</taxon>
        <taxon>Actinoallomurus</taxon>
    </lineage>
</organism>
<evidence type="ECO:0000313" key="7">
    <source>
        <dbReference type="Proteomes" id="UP001500212"/>
    </source>
</evidence>
<dbReference type="PANTHER" id="PTHR30349:SF91">
    <property type="entry name" value="INTA PROTEIN"/>
    <property type="match status" value="1"/>
</dbReference>
<keyword evidence="1 3" id="KW-0238">DNA-binding</keyword>
<evidence type="ECO:0000256" key="3">
    <source>
        <dbReference type="PROSITE-ProRule" id="PRU01248"/>
    </source>
</evidence>
<sequence>MTTRAKGARKPNGRSSIYFSEADGLWHGWVTMGIKDDGSPDRRHRKGRSETQVTRKIRELEAKRDAGKVDKVGRAPTVAEWMATYLDTVCQRLVLSGKMAPRTLDDYRSKTRLWITPMLGKHRLDRLLPEHLDTAYQKMHEAGLSSSTVLKIHRILSRALTVAVRRDKVARNVAKLIDAPVADEPDTKPLTREEARRILGIAAKRSRNGARWTVALALGIRQGEALGLRWDYVDLETGLIRAWFQIQHAEWQHGCNDPHECGARWHKEPCPTNCKKHRHDEDCQEDCKKKSHRCPRRTCRKDCTGHADHCPQRKGGSKTFRQRKGKRKLTLQCPSELLPILRKHHAAQSAERLKAGDRWEESGLVFCQPNGRSISRTEDWREWKAILKEAGVRDARLHDARHTCGTLLIEQGVHIRVVQEILGHARVTTTERYTHVASPQVQDASERMGSALWG</sequence>
<dbReference type="RefSeq" id="WP_345366618.1">
    <property type="nucleotide sequence ID" value="NZ_BAABHJ010000040.1"/>
</dbReference>
<comment type="caution">
    <text evidence="6">The sequence shown here is derived from an EMBL/GenBank/DDBJ whole genome shotgun (WGS) entry which is preliminary data.</text>
</comment>
<dbReference type="EMBL" id="BAABHJ010000040">
    <property type="protein sequence ID" value="GAA4618412.1"/>
    <property type="molecule type" value="Genomic_DNA"/>
</dbReference>
<evidence type="ECO:0000256" key="2">
    <source>
        <dbReference type="ARBA" id="ARBA00023172"/>
    </source>
</evidence>